<evidence type="ECO:0000256" key="6">
    <source>
        <dbReference type="ARBA" id="ARBA00022917"/>
    </source>
</evidence>
<evidence type="ECO:0000313" key="13">
    <source>
        <dbReference type="Proteomes" id="UP000253606"/>
    </source>
</evidence>
<keyword evidence="6 7" id="KW-0648">Protein biosynthesis</keyword>
<dbReference type="KEGG" id="abas:ACPOL_0054"/>
<dbReference type="FunFam" id="2.40.50.140:FF:000004">
    <property type="entry name" value="Elongation factor P"/>
    <property type="match status" value="1"/>
</dbReference>
<dbReference type="CDD" id="cd04470">
    <property type="entry name" value="S1_EF-P_repeat_1"/>
    <property type="match status" value="1"/>
</dbReference>
<dbReference type="InterPro" id="IPR013852">
    <property type="entry name" value="Transl_elong_P/YeiP_CS"/>
</dbReference>
<dbReference type="HAMAP" id="MF_00141">
    <property type="entry name" value="EF_P"/>
    <property type="match status" value="1"/>
</dbReference>
<dbReference type="InterPro" id="IPR014722">
    <property type="entry name" value="Rib_uL2_dom2"/>
</dbReference>
<dbReference type="InterPro" id="IPR011768">
    <property type="entry name" value="Transl_elongation_fac_P"/>
</dbReference>
<reference evidence="12 13" key="1">
    <citation type="journal article" date="2018" name="Front. Microbiol.">
        <title>Hydrolytic Capabilities as a Key to Environmental Success: Chitinolytic and Cellulolytic Acidobacteria From Acidic Sub-arctic Soils and Boreal Peatlands.</title>
        <authorList>
            <person name="Belova S.E."/>
            <person name="Ravin N.V."/>
            <person name="Pankratov T.A."/>
            <person name="Rakitin A.L."/>
            <person name="Ivanova A.A."/>
            <person name="Beletsky A.V."/>
            <person name="Mardanov A.V."/>
            <person name="Sinninghe Damste J.S."/>
            <person name="Dedysh S.N."/>
        </authorList>
    </citation>
    <scope>NUCLEOTIDE SEQUENCE [LARGE SCALE GENOMIC DNA]</scope>
    <source>
        <strain evidence="12 13">SBC82</strain>
    </source>
</reference>
<dbReference type="Gene3D" id="2.30.30.30">
    <property type="match status" value="1"/>
</dbReference>
<name>A0A2Z5FRW3_9BACT</name>
<dbReference type="InterPro" id="IPR001059">
    <property type="entry name" value="Transl_elong_P/YeiP_cen"/>
</dbReference>
<comment type="similarity">
    <text evidence="3 7 9">Belongs to the elongation factor P family.</text>
</comment>
<dbReference type="AlphaFoldDB" id="A0A2Z5FRW3"/>
<dbReference type="Pfam" id="PF08207">
    <property type="entry name" value="EFP_N"/>
    <property type="match status" value="1"/>
</dbReference>
<keyword evidence="13" id="KW-1185">Reference proteome</keyword>
<dbReference type="Pfam" id="PF01132">
    <property type="entry name" value="EFP"/>
    <property type="match status" value="1"/>
</dbReference>
<dbReference type="RefSeq" id="WP_114205282.1">
    <property type="nucleotide sequence ID" value="NZ_CP030840.1"/>
</dbReference>
<dbReference type="GO" id="GO:0005829">
    <property type="term" value="C:cytosol"/>
    <property type="evidence" value="ECO:0007669"/>
    <property type="project" value="UniProtKB-ARBA"/>
</dbReference>
<dbReference type="SUPFAM" id="SSF50249">
    <property type="entry name" value="Nucleic acid-binding proteins"/>
    <property type="match status" value="2"/>
</dbReference>
<dbReference type="PANTHER" id="PTHR30053">
    <property type="entry name" value="ELONGATION FACTOR P"/>
    <property type="match status" value="1"/>
</dbReference>
<dbReference type="PIRSF" id="PIRSF005901">
    <property type="entry name" value="EF-P"/>
    <property type="match status" value="1"/>
</dbReference>
<dbReference type="SUPFAM" id="SSF50104">
    <property type="entry name" value="Translation proteins SH3-like domain"/>
    <property type="match status" value="1"/>
</dbReference>
<evidence type="ECO:0000256" key="2">
    <source>
        <dbReference type="ARBA" id="ARBA00004815"/>
    </source>
</evidence>
<evidence type="ECO:0000313" key="12">
    <source>
        <dbReference type="EMBL" id="AXC09441.1"/>
    </source>
</evidence>
<dbReference type="EMBL" id="CP030840">
    <property type="protein sequence ID" value="AXC09441.1"/>
    <property type="molecule type" value="Genomic_DNA"/>
</dbReference>
<dbReference type="CDD" id="cd05794">
    <property type="entry name" value="S1_EF-P_repeat_2"/>
    <property type="match status" value="1"/>
</dbReference>
<evidence type="ECO:0000256" key="4">
    <source>
        <dbReference type="ARBA" id="ARBA00022490"/>
    </source>
</evidence>
<evidence type="ECO:0000259" key="11">
    <source>
        <dbReference type="SMART" id="SM01185"/>
    </source>
</evidence>
<keyword evidence="4 7" id="KW-0963">Cytoplasm</keyword>
<accession>A0A2Z5FRW3</accession>
<dbReference type="Pfam" id="PF09285">
    <property type="entry name" value="Elong-fact-P_C"/>
    <property type="match status" value="1"/>
</dbReference>
<dbReference type="GO" id="GO:0003746">
    <property type="term" value="F:translation elongation factor activity"/>
    <property type="evidence" value="ECO:0007669"/>
    <property type="project" value="UniProtKB-UniRule"/>
</dbReference>
<sequence>MAALIDAIDIKRKMFFEYEDAPFYCLESDISTPTARGGQTLVRLKMRNMLTHAVFDKTFKASDKFKEPDLQTVEATYLYSDGDGSYFLDQESFETLALTDDMVGRALDFLIEGTIIQIDKYNGNPIGLQLPTHVELTVAYTEPGVRGDTASGAVTKPAKLNTGIEIRVPFFIKEGEKIKVSTETGEFGGRA</sequence>
<comment type="subcellular location">
    <subcellularLocation>
        <location evidence="1 7">Cytoplasm</location>
    </subcellularLocation>
</comment>
<gene>
    <name evidence="7" type="primary">efp</name>
    <name evidence="12" type="ORF">ACPOL_0054</name>
</gene>
<protein>
    <recommendedName>
        <fullName evidence="7 8">Elongation factor P</fullName>
        <shortName evidence="7">EF-P</shortName>
    </recommendedName>
</protein>
<dbReference type="InterPro" id="IPR015365">
    <property type="entry name" value="Elong-fact-P_C"/>
</dbReference>
<dbReference type="OrthoDB" id="9801844at2"/>
<dbReference type="PANTHER" id="PTHR30053:SF12">
    <property type="entry name" value="ELONGATION FACTOR P (EF-P) FAMILY PROTEIN"/>
    <property type="match status" value="1"/>
</dbReference>
<dbReference type="NCBIfam" id="TIGR00038">
    <property type="entry name" value="efp"/>
    <property type="match status" value="1"/>
</dbReference>
<feature type="domain" description="Translation elongation factor P/YeiP central" evidence="11">
    <location>
        <begin position="72"/>
        <end position="126"/>
    </location>
</feature>
<evidence type="ECO:0000256" key="1">
    <source>
        <dbReference type="ARBA" id="ARBA00004496"/>
    </source>
</evidence>
<keyword evidence="5 7" id="KW-0251">Elongation factor</keyword>
<comment type="pathway">
    <text evidence="2 7">Protein biosynthesis; polypeptide chain elongation.</text>
</comment>
<dbReference type="SMART" id="SM01185">
    <property type="entry name" value="EFP"/>
    <property type="match status" value="1"/>
</dbReference>
<evidence type="ECO:0000256" key="7">
    <source>
        <dbReference type="HAMAP-Rule" id="MF_00141"/>
    </source>
</evidence>
<evidence type="ECO:0000256" key="5">
    <source>
        <dbReference type="ARBA" id="ARBA00022768"/>
    </source>
</evidence>
<dbReference type="InterPro" id="IPR020599">
    <property type="entry name" value="Transl_elong_fac_P/YeiP"/>
</dbReference>
<evidence type="ECO:0000259" key="10">
    <source>
        <dbReference type="SMART" id="SM00841"/>
    </source>
</evidence>
<dbReference type="PROSITE" id="PS01275">
    <property type="entry name" value="EFP"/>
    <property type="match status" value="1"/>
</dbReference>
<dbReference type="NCBIfam" id="NF001810">
    <property type="entry name" value="PRK00529.1"/>
    <property type="match status" value="1"/>
</dbReference>
<dbReference type="SMART" id="SM00841">
    <property type="entry name" value="Elong-fact-P_C"/>
    <property type="match status" value="1"/>
</dbReference>
<comment type="function">
    <text evidence="7">Involved in peptide bond synthesis. Stimulates efficient translation and peptide-bond synthesis on native or reconstituted 70S ribosomes in vitro. Probably functions indirectly by altering the affinity of the ribosome for aminoacyl-tRNA, thus increasing their reactivity as acceptors for peptidyl transferase.</text>
</comment>
<dbReference type="Gene3D" id="2.40.50.140">
    <property type="entry name" value="Nucleic acid-binding proteins"/>
    <property type="match status" value="2"/>
</dbReference>
<dbReference type="InterPro" id="IPR012340">
    <property type="entry name" value="NA-bd_OB-fold"/>
</dbReference>
<organism evidence="12 13">
    <name type="scientific">Acidisarcina polymorpha</name>
    <dbReference type="NCBI Taxonomy" id="2211140"/>
    <lineage>
        <taxon>Bacteria</taxon>
        <taxon>Pseudomonadati</taxon>
        <taxon>Acidobacteriota</taxon>
        <taxon>Terriglobia</taxon>
        <taxon>Terriglobales</taxon>
        <taxon>Acidobacteriaceae</taxon>
        <taxon>Acidisarcina</taxon>
    </lineage>
</organism>
<dbReference type="FunFam" id="2.40.50.140:FF:000009">
    <property type="entry name" value="Elongation factor P"/>
    <property type="match status" value="1"/>
</dbReference>
<feature type="domain" description="Elongation factor P C-terminal" evidence="10">
    <location>
        <begin position="134"/>
        <end position="190"/>
    </location>
</feature>
<evidence type="ECO:0000256" key="9">
    <source>
        <dbReference type="RuleBase" id="RU004389"/>
    </source>
</evidence>
<dbReference type="UniPathway" id="UPA00345"/>
<dbReference type="Proteomes" id="UP000253606">
    <property type="component" value="Chromosome"/>
</dbReference>
<evidence type="ECO:0000256" key="3">
    <source>
        <dbReference type="ARBA" id="ARBA00009479"/>
    </source>
</evidence>
<proteinExistence type="inferred from homology"/>
<dbReference type="InterPro" id="IPR013185">
    <property type="entry name" value="Transl_elong_KOW-like"/>
</dbReference>
<dbReference type="InterPro" id="IPR008991">
    <property type="entry name" value="Translation_prot_SH3-like_sf"/>
</dbReference>
<dbReference type="GO" id="GO:0043043">
    <property type="term" value="P:peptide biosynthetic process"/>
    <property type="evidence" value="ECO:0007669"/>
    <property type="project" value="InterPro"/>
</dbReference>
<evidence type="ECO:0000256" key="8">
    <source>
        <dbReference type="NCBIfam" id="TIGR00038"/>
    </source>
</evidence>